<dbReference type="Proteomes" id="UP000799092">
    <property type="component" value="Unassembled WGS sequence"/>
</dbReference>
<dbReference type="AlphaFoldDB" id="A0A6A8DQN9"/>
<dbReference type="EMBL" id="WJNG01000010">
    <property type="protein sequence ID" value="MRH43542.1"/>
    <property type="molecule type" value="Genomic_DNA"/>
</dbReference>
<reference evidence="1" key="1">
    <citation type="submission" date="2019-11" db="EMBL/GenBank/DDBJ databases">
        <authorList>
            <person name="Li J."/>
        </authorList>
    </citation>
    <scope>NUCLEOTIDE SEQUENCE</scope>
    <source>
        <strain evidence="1">B6B</strain>
    </source>
</reference>
<dbReference type="RefSeq" id="WP_153737172.1">
    <property type="nucleotide sequence ID" value="NZ_WJNG01000010.1"/>
</dbReference>
<organism evidence="1 2">
    <name type="scientific">Aquibacillus halophilus</name>
    <dbReference type="NCBI Taxonomy" id="930132"/>
    <lineage>
        <taxon>Bacteria</taxon>
        <taxon>Bacillati</taxon>
        <taxon>Bacillota</taxon>
        <taxon>Bacilli</taxon>
        <taxon>Bacillales</taxon>
        <taxon>Bacillaceae</taxon>
        <taxon>Aquibacillus</taxon>
    </lineage>
</organism>
<evidence type="ECO:0000313" key="1">
    <source>
        <dbReference type="EMBL" id="MRH43542.1"/>
    </source>
</evidence>
<evidence type="ECO:0000313" key="2">
    <source>
        <dbReference type="Proteomes" id="UP000799092"/>
    </source>
</evidence>
<gene>
    <name evidence="1" type="ORF">GH741_12715</name>
</gene>
<dbReference type="PROSITE" id="PS51257">
    <property type="entry name" value="PROKAR_LIPOPROTEIN"/>
    <property type="match status" value="1"/>
</dbReference>
<sequence>MKKVYVGIALIFITLLLVSCSEREQYILEGESDHWEAKLKVIVREDDGISKDFVVTYKGDLKQLADLSKLEYSFETAASSGKSEINFNGDPPQKKSFTHLSGGSGSYFDGDQSVTVTVKWDEHEENMELKE</sequence>
<proteinExistence type="predicted"/>
<comment type="caution">
    <text evidence="1">The sequence shown here is derived from an EMBL/GenBank/DDBJ whole genome shotgun (WGS) entry which is preliminary data.</text>
</comment>
<name>A0A6A8DQN9_9BACI</name>
<accession>A0A6A8DQN9</accession>
<dbReference type="OrthoDB" id="2989717at2"/>
<keyword evidence="2" id="KW-1185">Reference proteome</keyword>
<protein>
    <submittedName>
        <fullName evidence="1">Uncharacterized protein</fullName>
    </submittedName>
</protein>